<evidence type="ECO:0000256" key="1">
    <source>
        <dbReference type="SAM" id="Phobius"/>
    </source>
</evidence>
<dbReference type="EMBL" id="CP071794">
    <property type="protein sequence ID" value="QTD56343.1"/>
    <property type="molecule type" value="Genomic_DNA"/>
</dbReference>
<evidence type="ECO:0000313" key="3">
    <source>
        <dbReference type="Proteomes" id="UP000663923"/>
    </source>
</evidence>
<organism evidence="2 3">
    <name type="scientific">Parasphingorhabdus cellanae</name>
    <dbReference type="NCBI Taxonomy" id="2806553"/>
    <lineage>
        <taxon>Bacteria</taxon>
        <taxon>Pseudomonadati</taxon>
        <taxon>Pseudomonadota</taxon>
        <taxon>Alphaproteobacteria</taxon>
        <taxon>Sphingomonadales</taxon>
        <taxon>Sphingomonadaceae</taxon>
        <taxon>Parasphingorhabdus</taxon>
    </lineage>
</organism>
<evidence type="ECO:0008006" key="4">
    <source>
        <dbReference type="Google" id="ProtNLM"/>
    </source>
</evidence>
<keyword evidence="1" id="KW-0472">Membrane</keyword>
<feature type="transmembrane region" description="Helical" evidence="1">
    <location>
        <begin position="6"/>
        <end position="22"/>
    </location>
</feature>
<proteinExistence type="predicted"/>
<reference evidence="2 3" key="1">
    <citation type="submission" date="2021-03" db="EMBL/GenBank/DDBJ databases">
        <title>Complete genome of Parasphingorhabdus_sp.JHSY0214.</title>
        <authorList>
            <person name="Yoo J.H."/>
            <person name="Bae J.W."/>
        </authorList>
    </citation>
    <scope>NUCLEOTIDE SEQUENCE [LARGE SCALE GENOMIC DNA]</scope>
    <source>
        <strain evidence="2 3">JHSY0214</strain>
    </source>
</reference>
<keyword evidence="1" id="KW-1133">Transmembrane helix</keyword>
<dbReference type="Proteomes" id="UP000663923">
    <property type="component" value="Chromosome"/>
</dbReference>
<name>A0ABX7T600_9SPHN</name>
<accession>A0ABX7T600</accession>
<sequence length="88" mass="10228">MDWLALLIPLAPFGLGGLWIWTRHQSKMVDKQKELMLLGKNTPESDDGRRMQEDMKYLKERVATLEKIVTDERGARELESEIAKLRDS</sequence>
<dbReference type="RefSeq" id="WP_207988165.1">
    <property type="nucleotide sequence ID" value="NZ_CP071794.1"/>
</dbReference>
<keyword evidence="3" id="KW-1185">Reference proteome</keyword>
<evidence type="ECO:0000313" key="2">
    <source>
        <dbReference type="EMBL" id="QTD56343.1"/>
    </source>
</evidence>
<keyword evidence="1" id="KW-0812">Transmembrane</keyword>
<protein>
    <recommendedName>
        <fullName evidence="4">Phage shock protein B</fullName>
    </recommendedName>
</protein>
<gene>
    <name evidence="2" type="ORF">J4G78_01690</name>
</gene>